<evidence type="ECO:0008006" key="4">
    <source>
        <dbReference type="Google" id="ProtNLM"/>
    </source>
</evidence>
<accession>A0ABT9MKK4</accession>
<name>A0ABT9MKK4_9ACTN</name>
<reference evidence="2 3" key="1">
    <citation type="submission" date="2023-07" db="EMBL/GenBank/DDBJ databases">
        <title>Sequencing the genomes of 1000 actinobacteria strains.</title>
        <authorList>
            <person name="Klenk H.-P."/>
        </authorList>
    </citation>
    <scope>NUCLEOTIDE SEQUENCE [LARGE SCALE GENOMIC DNA]</scope>
    <source>
        <strain evidence="2 3">DSM 44710</strain>
    </source>
</reference>
<feature type="transmembrane region" description="Helical" evidence="1">
    <location>
        <begin position="69"/>
        <end position="88"/>
    </location>
</feature>
<feature type="transmembrane region" description="Helical" evidence="1">
    <location>
        <begin position="135"/>
        <end position="155"/>
    </location>
</feature>
<protein>
    <recommendedName>
        <fullName evidence="4">Pr6Pr family membrane protein</fullName>
    </recommendedName>
</protein>
<feature type="transmembrane region" description="Helical" evidence="1">
    <location>
        <begin position="175"/>
        <end position="199"/>
    </location>
</feature>
<keyword evidence="3" id="KW-1185">Reference proteome</keyword>
<organism evidence="2 3">
    <name type="scientific">Catenuloplanes nepalensis</name>
    <dbReference type="NCBI Taxonomy" id="587533"/>
    <lineage>
        <taxon>Bacteria</taxon>
        <taxon>Bacillati</taxon>
        <taxon>Actinomycetota</taxon>
        <taxon>Actinomycetes</taxon>
        <taxon>Micromonosporales</taxon>
        <taxon>Micromonosporaceae</taxon>
        <taxon>Catenuloplanes</taxon>
    </lineage>
</organism>
<feature type="transmembrane region" description="Helical" evidence="1">
    <location>
        <begin position="9"/>
        <end position="26"/>
    </location>
</feature>
<feature type="transmembrane region" description="Helical" evidence="1">
    <location>
        <begin position="32"/>
        <end position="49"/>
    </location>
</feature>
<evidence type="ECO:0000313" key="2">
    <source>
        <dbReference type="EMBL" id="MDP9791942.1"/>
    </source>
</evidence>
<gene>
    <name evidence="2" type="ORF">J2S43_000454</name>
</gene>
<sequence length="223" mass="25304">MATWLRPELWLRVAIVVAAAFGLFFMENSLTYFTVQTNLVALAYYAWAVRRMIRAREVTSPAPRLRGAVVYWLAITGLVAHFLLNNGANPFPPLVNGDDLIFEWCAFALHYVVPALALADWLLVGPFRVIPWSHLPLWLLFPLGYGLFAEFRAFVYPGYPNPYPYFFLNPTVNGYGWVAQQFGILALEFAVLAVLLLGLDRVVHRKNQQETTAPARTNACLRR</sequence>
<keyword evidence="1" id="KW-0472">Membrane</keyword>
<proteinExistence type="predicted"/>
<evidence type="ECO:0000313" key="3">
    <source>
        <dbReference type="Proteomes" id="UP001240984"/>
    </source>
</evidence>
<dbReference type="NCBIfam" id="NF038065">
    <property type="entry name" value="Pr6Pr"/>
    <property type="match status" value="1"/>
</dbReference>
<keyword evidence="1" id="KW-0812">Transmembrane</keyword>
<feature type="transmembrane region" description="Helical" evidence="1">
    <location>
        <begin position="100"/>
        <end position="123"/>
    </location>
</feature>
<dbReference type="InterPro" id="IPR049713">
    <property type="entry name" value="Pr6Pr-like"/>
</dbReference>
<dbReference type="Proteomes" id="UP001240984">
    <property type="component" value="Unassembled WGS sequence"/>
</dbReference>
<dbReference type="RefSeq" id="WP_306826868.1">
    <property type="nucleotide sequence ID" value="NZ_JAUSRA010000001.1"/>
</dbReference>
<dbReference type="EMBL" id="JAUSRA010000001">
    <property type="protein sequence ID" value="MDP9791942.1"/>
    <property type="molecule type" value="Genomic_DNA"/>
</dbReference>
<keyword evidence="1" id="KW-1133">Transmembrane helix</keyword>
<comment type="caution">
    <text evidence="2">The sequence shown here is derived from an EMBL/GenBank/DDBJ whole genome shotgun (WGS) entry which is preliminary data.</text>
</comment>
<evidence type="ECO:0000256" key="1">
    <source>
        <dbReference type="SAM" id="Phobius"/>
    </source>
</evidence>